<dbReference type="EMBL" id="CAMXCT010000147">
    <property type="protein sequence ID" value="CAI3974636.1"/>
    <property type="molecule type" value="Genomic_DNA"/>
</dbReference>
<dbReference type="PANTHER" id="PTHR46862">
    <property type="entry name" value="OS07G0661900 PROTEIN"/>
    <property type="match status" value="1"/>
</dbReference>
<evidence type="ECO:0000313" key="3">
    <source>
        <dbReference type="EMBL" id="CAL1128011.1"/>
    </source>
</evidence>
<dbReference type="EMBL" id="CAMXCT030000147">
    <property type="protein sequence ID" value="CAL4761948.1"/>
    <property type="molecule type" value="Genomic_DNA"/>
</dbReference>
<name>A0A9P1BMP5_9DINO</name>
<comment type="caution">
    <text evidence="2">The sequence shown here is derived from an EMBL/GenBank/DDBJ whole genome shotgun (WGS) entry which is preliminary data.</text>
</comment>
<feature type="region of interest" description="Disordered" evidence="1">
    <location>
        <begin position="1"/>
        <end position="20"/>
    </location>
</feature>
<dbReference type="Gene3D" id="1.25.40.10">
    <property type="entry name" value="Tetratricopeptide repeat domain"/>
    <property type="match status" value="1"/>
</dbReference>
<sequence>MAPSLQLVGRSQPQVANSSQFDGRDHLRCLADGNIGNAKDLRAPLLQMLRGANAVRWLGIMKSRSIDPGIKGYTSVIASCARKGDAAGAKRHFAAMEAAGYKADLKGLGALIRALSCSGEAKEALNILEVAQEQSLADGQMYHQVLVALAASSDLDKVPELFRRMASRRDAPEGPSHSKVADGIALGPAAFSSCWAESAT</sequence>
<reference evidence="2" key="1">
    <citation type="submission" date="2022-10" db="EMBL/GenBank/DDBJ databases">
        <authorList>
            <person name="Chen Y."/>
            <person name="Dougan E. K."/>
            <person name="Chan C."/>
            <person name="Rhodes N."/>
            <person name="Thang M."/>
        </authorList>
    </citation>
    <scope>NUCLEOTIDE SEQUENCE</scope>
</reference>
<evidence type="ECO:0000313" key="2">
    <source>
        <dbReference type="EMBL" id="CAI3974636.1"/>
    </source>
</evidence>
<dbReference type="Pfam" id="PF01535">
    <property type="entry name" value="PPR"/>
    <property type="match status" value="2"/>
</dbReference>
<organism evidence="2">
    <name type="scientific">Cladocopium goreaui</name>
    <dbReference type="NCBI Taxonomy" id="2562237"/>
    <lineage>
        <taxon>Eukaryota</taxon>
        <taxon>Sar</taxon>
        <taxon>Alveolata</taxon>
        <taxon>Dinophyceae</taxon>
        <taxon>Suessiales</taxon>
        <taxon>Symbiodiniaceae</taxon>
        <taxon>Cladocopium</taxon>
    </lineage>
</organism>
<accession>A0A9P1BMP5</accession>
<evidence type="ECO:0008006" key="5">
    <source>
        <dbReference type="Google" id="ProtNLM"/>
    </source>
</evidence>
<proteinExistence type="predicted"/>
<keyword evidence="4" id="KW-1185">Reference proteome</keyword>
<dbReference type="InterPro" id="IPR002885">
    <property type="entry name" value="PPR_rpt"/>
</dbReference>
<dbReference type="EMBL" id="CAMXCT020000147">
    <property type="protein sequence ID" value="CAL1128011.1"/>
    <property type="molecule type" value="Genomic_DNA"/>
</dbReference>
<gene>
    <name evidence="2" type="ORF">C1SCF055_LOCUS3024</name>
</gene>
<reference evidence="3" key="2">
    <citation type="submission" date="2024-04" db="EMBL/GenBank/DDBJ databases">
        <authorList>
            <person name="Chen Y."/>
            <person name="Shah S."/>
            <person name="Dougan E. K."/>
            <person name="Thang M."/>
            <person name="Chan C."/>
        </authorList>
    </citation>
    <scope>NUCLEOTIDE SEQUENCE [LARGE SCALE GENOMIC DNA]</scope>
</reference>
<dbReference type="InterPro" id="IPR011990">
    <property type="entry name" value="TPR-like_helical_dom_sf"/>
</dbReference>
<dbReference type="AlphaFoldDB" id="A0A9P1BMP5"/>
<protein>
    <recommendedName>
        <fullName evidence="5">Pentacotripeptide-repeat region of PRORP domain-containing protein</fullName>
    </recommendedName>
</protein>
<evidence type="ECO:0000313" key="4">
    <source>
        <dbReference type="Proteomes" id="UP001152797"/>
    </source>
</evidence>
<evidence type="ECO:0000256" key="1">
    <source>
        <dbReference type="SAM" id="MobiDB-lite"/>
    </source>
</evidence>
<dbReference type="Proteomes" id="UP001152797">
    <property type="component" value="Unassembled WGS sequence"/>
</dbReference>
<dbReference type="PANTHER" id="PTHR46862:SF5">
    <property type="entry name" value="OS02G0170000 PROTEIN"/>
    <property type="match status" value="1"/>
</dbReference>
<feature type="compositionally biased region" description="Polar residues" evidence="1">
    <location>
        <begin position="9"/>
        <end position="20"/>
    </location>
</feature>